<dbReference type="InterPro" id="IPR011009">
    <property type="entry name" value="Kinase-like_dom_sf"/>
</dbReference>
<proteinExistence type="predicted"/>
<sequence length="329" mass="37558">MTVSANKLPMETVKNAFAGFKKVKLEVLSISEVKGGFTGAAKFMLEFNNRKFFLKAADEKLQPVDAFLIESEAKIYSLLGKWKLTGVIFPKYEEFINVDDLRILVLEFLGDASWGGPWNEETIEFLDQGLNKLHTTKLDEDEKQELIALATEIRSHIGEKPKQDTKEAKEEKKRIFLETWNESLSGFMDSKGEVYFKGESDLPKRIMEEAEDKGPEVQKTLIMHDLNFANIGFTSKQVYFVDPIFVTMGDPLFDRTVVGVNILQQLQASITPELKKLIVNKFFQSKPILARLIGYYVISSHKQLDESQAAWQKFHQECAVIALEIFNEI</sequence>
<dbReference type="SUPFAM" id="SSF56112">
    <property type="entry name" value="Protein kinase-like (PK-like)"/>
    <property type="match status" value="1"/>
</dbReference>
<gene>
    <name evidence="1" type="ORF">A2872_00765</name>
</gene>
<reference evidence="1 2" key="1">
    <citation type="journal article" date="2016" name="Nat. Commun.">
        <title>Thousands of microbial genomes shed light on interconnected biogeochemical processes in an aquifer system.</title>
        <authorList>
            <person name="Anantharaman K."/>
            <person name="Brown C.T."/>
            <person name="Hug L.A."/>
            <person name="Sharon I."/>
            <person name="Castelle C.J."/>
            <person name="Probst A.J."/>
            <person name="Thomas B.C."/>
            <person name="Singh A."/>
            <person name="Wilkins M.J."/>
            <person name="Karaoz U."/>
            <person name="Brodie E.L."/>
            <person name="Williams K.H."/>
            <person name="Hubbard S.S."/>
            <person name="Banfield J.F."/>
        </authorList>
    </citation>
    <scope>NUCLEOTIDE SEQUENCE [LARGE SCALE GENOMIC DNA]</scope>
</reference>
<dbReference type="Proteomes" id="UP000178681">
    <property type="component" value="Unassembled WGS sequence"/>
</dbReference>
<accession>A0A1F5Z4V4</accession>
<name>A0A1F5Z4V4_9BACT</name>
<evidence type="ECO:0008006" key="3">
    <source>
        <dbReference type="Google" id="ProtNLM"/>
    </source>
</evidence>
<evidence type="ECO:0000313" key="1">
    <source>
        <dbReference type="EMBL" id="OGG07207.1"/>
    </source>
</evidence>
<dbReference type="EMBL" id="MFJG01000012">
    <property type="protein sequence ID" value="OGG07207.1"/>
    <property type="molecule type" value="Genomic_DNA"/>
</dbReference>
<comment type="caution">
    <text evidence="1">The sequence shown here is derived from an EMBL/GenBank/DDBJ whole genome shotgun (WGS) entry which is preliminary data.</text>
</comment>
<evidence type="ECO:0000313" key="2">
    <source>
        <dbReference type="Proteomes" id="UP000178681"/>
    </source>
</evidence>
<protein>
    <recommendedName>
        <fullName evidence="3">Aminoglycoside phosphotransferase domain-containing protein</fullName>
    </recommendedName>
</protein>
<organism evidence="1 2">
    <name type="scientific">Candidatus Gottesmanbacteria bacterium RIFCSPHIGHO2_01_FULL_42_12</name>
    <dbReference type="NCBI Taxonomy" id="1798377"/>
    <lineage>
        <taxon>Bacteria</taxon>
        <taxon>Candidatus Gottesmaniibacteriota</taxon>
    </lineage>
</organism>
<dbReference type="AlphaFoldDB" id="A0A1F5Z4V4"/>